<evidence type="ECO:0000313" key="10">
    <source>
        <dbReference type="Proteomes" id="UP001222325"/>
    </source>
</evidence>
<dbReference type="PROSITE" id="PS50030">
    <property type="entry name" value="UBA"/>
    <property type="match status" value="2"/>
</dbReference>
<dbReference type="InterPro" id="IPR006636">
    <property type="entry name" value="STI1_HS-bd"/>
</dbReference>
<accession>A0AAD6U005</accession>
<name>A0AAD6U005_9AGAR</name>
<evidence type="ECO:0000256" key="1">
    <source>
        <dbReference type="ARBA" id="ARBA00022737"/>
    </source>
</evidence>
<sequence length="373" mass="38716">MRIVIKTTTQKVFHIDAEPTDTVGILKERIQEAHGHPTAIQKIIYSGKVLADDKTVESCGIKEKDFLVLMVSKPKPTPTPMPAASSSAPVEQQPAAAPAAAAAPTADPVPAAPAPAAPFGETSSFLSGEALQSTIANMMEMGFTREQVTRALRASFNNPDRAAEYLMTGIPAHLEAEASGAAAGPPAGAPVPAATATPGVAAQAAAPAPAAVAAPSGPQNLFQLAQQQQQQQQVGAGAGAGAAGGAPGAHLDLAALQNNPQIQQLRQLMAQNPALIQPLIQQLGEQNPALMQMIEQNPAAVARLFGVDEFEEGEDGPIPPGAHVVSVTEEERAAIQRLEALGFPRQAVLEAYFACDKNEELAANYLFESAFED</sequence>
<dbReference type="Pfam" id="PF00240">
    <property type="entry name" value="ubiquitin"/>
    <property type="match status" value="1"/>
</dbReference>
<dbReference type="FunFam" id="3.10.20.90:FF:000254">
    <property type="entry name" value="UV excision repair protein Rad23"/>
    <property type="match status" value="1"/>
</dbReference>
<keyword evidence="10" id="KW-1185">Reference proteome</keyword>
<proteinExistence type="inferred from homology"/>
<dbReference type="SUPFAM" id="SSF46934">
    <property type="entry name" value="UBA-like"/>
    <property type="match status" value="2"/>
</dbReference>
<dbReference type="AlphaFoldDB" id="A0AAD6U005"/>
<evidence type="ECO:0000256" key="6">
    <source>
        <dbReference type="SAM" id="MobiDB-lite"/>
    </source>
</evidence>
<dbReference type="FunFam" id="1.10.8.10:FF:000002">
    <property type="entry name" value="UV excision repair protein RAD23 homolog"/>
    <property type="match status" value="1"/>
</dbReference>
<evidence type="ECO:0000256" key="2">
    <source>
        <dbReference type="ARBA" id="ARBA00022763"/>
    </source>
</evidence>
<evidence type="ECO:0000256" key="4">
    <source>
        <dbReference type="ARBA" id="ARBA00023242"/>
    </source>
</evidence>
<dbReference type="PROSITE" id="PS50053">
    <property type="entry name" value="UBIQUITIN_2"/>
    <property type="match status" value="1"/>
</dbReference>
<dbReference type="GO" id="GO:0006289">
    <property type="term" value="P:nucleotide-excision repair"/>
    <property type="evidence" value="ECO:0007669"/>
    <property type="project" value="UniProtKB-UniRule"/>
</dbReference>
<dbReference type="PANTHER" id="PTHR10621">
    <property type="entry name" value="UV EXCISION REPAIR PROTEIN RAD23"/>
    <property type="match status" value="1"/>
</dbReference>
<feature type="compositionally biased region" description="Low complexity" evidence="6">
    <location>
        <begin position="82"/>
        <end position="109"/>
    </location>
</feature>
<reference evidence="9" key="1">
    <citation type="submission" date="2023-03" db="EMBL/GenBank/DDBJ databases">
        <title>Massive genome expansion in bonnet fungi (Mycena s.s.) driven by repeated elements and novel gene families across ecological guilds.</title>
        <authorList>
            <consortium name="Lawrence Berkeley National Laboratory"/>
            <person name="Harder C.B."/>
            <person name="Miyauchi S."/>
            <person name="Viragh M."/>
            <person name="Kuo A."/>
            <person name="Thoen E."/>
            <person name="Andreopoulos B."/>
            <person name="Lu D."/>
            <person name="Skrede I."/>
            <person name="Drula E."/>
            <person name="Henrissat B."/>
            <person name="Morin E."/>
            <person name="Kohler A."/>
            <person name="Barry K."/>
            <person name="LaButti K."/>
            <person name="Morin E."/>
            <person name="Salamov A."/>
            <person name="Lipzen A."/>
            <person name="Mereny Z."/>
            <person name="Hegedus B."/>
            <person name="Baldrian P."/>
            <person name="Stursova M."/>
            <person name="Weitz H."/>
            <person name="Taylor A."/>
            <person name="Grigoriev I.V."/>
            <person name="Nagy L.G."/>
            <person name="Martin F."/>
            <person name="Kauserud H."/>
        </authorList>
    </citation>
    <scope>NUCLEOTIDE SEQUENCE</scope>
    <source>
        <strain evidence="9">CBHHK173m</strain>
    </source>
</reference>
<dbReference type="GO" id="GO:0005829">
    <property type="term" value="C:cytosol"/>
    <property type="evidence" value="ECO:0007669"/>
    <property type="project" value="TreeGrafter"/>
</dbReference>
<feature type="region of interest" description="Disordered" evidence="6">
    <location>
        <begin position="76"/>
        <end position="116"/>
    </location>
</feature>
<dbReference type="PRINTS" id="PR01839">
    <property type="entry name" value="RAD23PROTEIN"/>
</dbReference>
<dbReference type="CDD" id="cd01805">
    <property type="entry name" value="Ubl_Rad23"/>
    <property type="match status" value="1"/>
</dbReference>
<keyword evidence="4 5" id="KW-0539">Nucleus</keyword>
<dbReference type="GO" id="GO:0043130">
    <property type="term" value="F:ubiquitin binding"/>
    <property type="evidence" value="ECO:0007669"/>
    <property type="project" value="UniProtKB-UniRule"/>
</dbReference>
<keyword evidence="5" id="KW-0963">Cytoplasm</keyword>
<dbReference type="SMART" id="SM00165">
    <property type="entry name" value="UBA"/>
    <property type="match status" value="2"/>
</dbReference>
<evidence type="ECO:0000256" key="3">
    <source>
        <dbReference type="ARBA" id="ARBA00023204"/>
    </source>
</evidence>
<dbReference type="CDD" id="cd14281">
    <property type="entry name" value="UBA2_Rad23_like"/>
    <property type="match status" value="1"/>
</dbReference>
<comment type="similarity">
    <text evidence="5">Belongs to the RAD23 family.</text>
</comment>
<dbReference type="InterPro" id="IPR029071">
    <property type="entry name" value="Ubiquitin-like_domsf"/>
</dbReference>
<feature type="domain" description="Ubiquitin-like" evidence="8">
    <location>
        <begin position="1"/>
        <end position="76"/>
    </location>
</feature>
<dbReference type="FunFam" id="1.10.8.10:FF:000003">
    <property type="entry name" value="UV excision repair protein RAD23 homolog"/>
    <property type="match status" value="1"/>
</dbReference>
<comment type="function">
    <text evidence="5">Multiubiquitin chain receptor involved in modulation of proteasomal degradation. Involved in nucleotide excision repair.</text>
</comment>
<evidence type="ECO:0000259" key="8">
    <source>
        <dbReference type="PROSITE" id="PS50053"/>
    </source>
</evidence>
<protein>
    <recommendedName>
        <fullName evidence="5">UV excision repair protein RAD23</fullName>
    </recommendedName>
</protein>
<dbReference type="PANTHER" id="PTHR10621:SF0">
    <property type="entry name" value="UV EXCISION REPAIR PROTEIN RAD23"/>
    <property type="match status" value="1"/>
</dbReference>
<dbReference type="SMART" id="SM00727">
    <property type="entry name" value="STI1"/>
    <property type="match status" value="1"/>
</dbReference>
<dbReference type="InterPro" id="IPR000626">
    <property type="entry name" value="Ubiquitin-like_dom"/>
</dbReference>
<dbReference type="GO" id="GO:0003684">
    <property type="term" value="F:damaged DNA binding"/>
    <property type="evidence" value="ECO:0007669"/>
    <property type="project" value="UniProtKB-UniRule"/>
</dbReference>
<dbReference type="SUPFAM" id="SSF54236">
    <property type="entry name" value="Ubiquitin-like"/>
    <property type="match status" value="1"/>
</dbReference>
<dbReference type="SMART" id="SM00213">
    <property type="entry name" value="UBQ"/>
    <property type="match status" value="1"/>
</dbReference>
<dbReference type="InterPro" id="IPR004806">
    <property type="entry name" value="Rad23"/>
</dbReference>
<feature type="region of interest" description="Disordered" evidence="6">
    <location>
        <begin position="224"/>
        <end position="244"/>
    </location>
</feature>
<dbReference type="InterPro" id="IPR036353">
    <property type="entry name" value="XPC-bd_sf"/>
</dbReference>
<dbReference type="Gene3D" id="3.10.20.90">
    <property type="entry name" value="Phosphatidylinositol 3-kinase Catalytic Subunit, Chain A, domain 1"/>
    <property type="match status" value="1"/>
</dbReference>
<dbReference type="InterPro" id="IPR009060">
    <property type="entry name" value="UBA-like_sf"/>
</dbReference>
<dbReference type="GO" id="GO:0005654">
    <property type="term" value="C:nucleoplasm"/>
    <property type="evidence" value="ECO:0007669"/>
    <property type="project" value="TreeGrafter"/>
</dbReference>
<dbReference type="Proteomes" id="UP001222325">
    <property type="component" value="Unassembled WGS sequence"/>
</dbReference>
<dbReference type="GO" id="GO:0070628">
    <property type="term" value="F:proteasome binding"/>
    <property type="evidence" value="ECO:0007669"/>
    <property type="project" value="TreeGrafter"/>
</dbReference>
<dbReference type="GO" id="GO:0043161">
    <property type="term" value="P:proteasome-mediated ubiquitin-dependent protein catabolic process"/>
    <property type="evidence" value="ECO:0007669"/>
    <property type="project" value="UniProtKB-UniRule"/>
</dbReference>
<dbReference type="SUPFAM" id="SSF101238">
    <property type="entry name" value="XPC-binding domain"/>
    <property type="match status" value="1"/>
</dbReference>
<comment type="caution">
    <text evidence="9">The sequence shown here is derived from an EMBL/GenBank/DDBJ whole genome shotgun (WGS) entry which is preliminary data.</text>
</comment>
<dbReference type="GO" id="GO:0031593">
    <property type="term" value="F:polyubiquitin modification-dependent protein binding"/>
    <property type="evidence" value="ECO:0007669"/>
    <property type="project" value="UniProtKB-UniRule"/>
</dbReference>
<dbReference type="InterPro" id="IPR015360">
    <property type="entry name" value="XPC-bd"/>
</dbReference>
<dbReference type="Gene3D" id="1.10.8.10">
    <property type="entry name" value="DNA helicase RuvA subunit, C-terminal domain"/>
    <property type="match status" value="2"/>
</dbReference>
<keyword evidence="2 5" id="KW-0227">DNA damage</keyword>
<comment type="subcellular location">
    <subcellularLocation>
        <location evidence="5">Nucleus</location>
    </subcellularLocation>
    <subcellularLocation>
        <location evidence="5">Cytoplasm</location>
    </subcellularLocation>
</comment>
<keyword evidence="3 5" id="KW-0234">DNA repair</keyword>
<dbReference type="Pfam" id="PF09280">
    <property type="entry name" value="XPC-binding"/>
    <property type="match status" value="1"/>
</dbReference>
<dbReference type="EMBL" id="JARJCN010000038">
    <property type="protein sequence ID" value="KAJ7084312.1"/>
    <property type="molecule type" value="Genomic_DNA"/>
</dbReference>
<feature type="domain" description="UBA" evidence="7">
    <location>
        <begin position="129"/>
        <end position="169"/>
    </location>
</feature>
<gene>
    <name evidence="9" type="ORF">B0H15DRAFT_888365</name>
</gene>
<feature type="domain" description="UBA" evidence="7">
    <location>
        <begin position="328"/>
        <end position="369"/>
    </location>
</feature>
<keyword evidence="1" id="KW-0677">Repeat</keyword>
<dbReference type="Gene3D" id="1.10.10.540">
    <property type="entry name" value="XPC-binding domain"/>
    <property type="match status" value="1"/>
</dbReference>
<dbReference type="NCBIfam" id="TIGR00601">
    <property type="entry name" value="rad23"/>
    <property type="match status" value="1"/>
</dbReference>
<evidence type="ECO:0000313" key="9">
    <source>
        <dbReference type="EMBL" id="KAJ7084312.1"/>
    </source>
</evidence>
<evidence type="ECO:0000256" key="5">
    <source>
        <dbReference type="RuleBase" id="RU367049"/>
    </source>
</evidence>
<evidence type="ECO:0000259" key="7">
    <source>
        <dbReference type="PROSITE" id="PS50030"/>
    </source>
</evidence>
<dbReference type="InterPro" id="IPR015940">
    <property type="entry name" value="UBA"/>
</dbReference>
<organism evidence="9 10">
    <name type="scientific">Mycena belliarum</name>
    <dbReference type="NCBI Taxonomy" id="1033014"/>
    <lineage>
        <taxon>Eukaryota</taxon>
        <taxon>Fungi</taxon>
        <taxon>Dikarya</taxon>
        <taxon>Basidiomycota</taxon>
        <taxon>Agaricomycotina</taxon>
        <taxon>Agaricomycetes</taxon>
        <taxon>Agaricomycetidae</taxon>
        <taxon>Agaricales</taxon>
        <taxon>Marasmiineae</taxon>
        <taxon>Mycenaceae</taxon>
        <taxon>Mycena</taxon>
    </lineage>
</organism>
<feature type="compositionally biased region" description="Low complexity" evidence="6">
    <location>
        <begin position="224"/>
        <end position="235"/>
    </location>
</feature>
<dbReference type="Pfam" id="PF00627">
    <property type="entry name" value="UBA"/>
    <property type="match status" value="2"/>
</dbReference>